<name>A0A6C2UDA0_PONDE</name>
<reference evidence="2 3" key="1">
    <citation type="submission" date="2019-04" db="EMBL/GenBank/DDBJ databases">
        <authorList>
            <person name="Van Vliet M D."/>
        </authorList>
    </citation>
    <scope>NUCLEOTIDE SEQUENCE [LARGE SCALE GENOMIC DNA]</scope>
    <source>
        <strain evidence="2 3">F1</strain>
    </source>
</reference>
<organism evidence="2 3">
    <name type="scientific">Pontiella desulfatans</name>
    <dbReference type="NCBI Taxonomy" id="2750659"/>
    <lineage>
        <taxon>Bacteria</taxon>
        <taxon>Pseudomonadati</taxon>
        <taxon>Kiritimatiellota</taxon>
        <taxon>Kiritimatiellia</taxon>
        <taxon>Kiritimatiellales</taxon>
        <taxon>Pontiellaceae</taxon>
        <taxon>Pontiella</taxon>
    </lineage>
</organism>
<dbReference type="GO" id="GO:0003824">
    <property type="term" value="F:catalytic activity"/>
    <property type="evidence" value="ECO:0007669"/>
    <property type="project" value="InterPro"/>
</dbReference>
<proteinExistence type="predicted"/>
<evidence type="ECO:0000313" key="3">
    <source>
        <dbReference type="Proteomes" id="UP000366872"/>
    </source>
</evidence>
<dbReference type="SUPFAM" id="SSF56024">
    <property type="entry name" value="Phospholipase D/nuclease"/>
    <property type="match status" value="1"/>
</dbReference>
<dbReference type="CDD" id="cd00138">
    <property type="entry name" value="PLDc_SF"/>
    <property type="match status" value="1"/>
</dbReference>
<dbReference type="GO" id="GO:0006793">
    <property type="term" value="P:phosphorus metabolic process"/>
    <property type="evidence" value="ECO:0007669"/>
    <property type="project" value="UniProtKB-ARBA"/>
</dbReference>
<evidence type="ECO:0000313" key="2">
    <source>
        <dbReference type="EMBL" id="VGO17354.1"/>
    </source>
</evidence>
<dbReference type="Gene3D" id="3.30.870.10">
    <property type="entry name" value="Endonuclease Chain A"/>
    <property type="match status" value="1"/>
</dbReference>
<dbReference type="EMBL" id="CAAHFG010000004">
    <property type="protein sequence ID" value="VGO17354.1"/>
    <property type="molecule type" value="Genomic_DNA"/>
</dbReference>
<dbReference type="SMART" id="SM00155">
    <property type="entry name" value="PLDc"/>
    <property type="match status" value="1"/>
</dbReference>
<keyword evidence="3" id="KW-1185">Reference proteome</keyword>
<dbReference type="InterPro" id="IPR025202">
    <property type="entry name" value="PLD-like_dom"/>
</dbReference>
<dbReference type="Proteomes" id="UP000366872">
    <property type="component" value="Unassembled WGS sequence"/>
</dbReference>
<dbReference type="RefSeq" id="WP_136082835.1">
    <property type="nucleotide sequence ID" value="NZ_CAAHFG010000004.1"/>
</dbReference>
<dbReference type="InterPro" id="IPR001736">
    <property type="entry name" value="PLipase_D/transphosphatidylase"/>
</dbReference>
<protein>
    <recommendedName>
        <fullName evidence="1">PLD phosphodiesterase domain-containing protein</fullName>
    </recommendedName>
</protein>
<dbReference type="PROSITE" id="PS50035">
    <property type="entry name" value="PLD"/>
    <property type="match status" value="1"/>
</dbReference>
<gene>
    <name evidence="2" type="ORF">PDESU_05950</name>
</gene>
<dbReference type="AlphaFoldDB" id="A0A6C2UDA0"/>
<accession>A0A6C2UDA0</accession>
<dbReference type="Pfam" id="PF13091">
    <property type="entry name" value="PLDc_2"/>
    <property type="match status" value="1"/>
</dbReference>
<feature type="domain" description="PLD phosphodiesterase" evidence="1">
    <location>
        <begin position="96"/>
        <end position="118"/>
    </location>
</feature>
<sequence>MVEFVKNRGIYEQVIMEMVPSATEFVWIATADIKDMHVGSRASFRPFLAVLSELVEEGVSIRLLHAKEPGENFRRDFDRYPALLAGLERNICPRVHLKSIVVDGRIAYLGSANLTGAGMGAKGKDRRNFESGIVSDEPSIVSGTMEQFDEIWMGAQCDTCQRRDYCADPIA</sequence>
<evidence type="ECO:0000259" key="1">
    <source>
        <dbReference type="PROSITE" id="PS50035"/>
    </source>
</evidence>